<dbReference type="InterPro" id="IPR025282">
    <property type="entry name" value="DUF4214"/>
</dbReference>
<dbReference type="Pfam" id="PF19078">
    <property type="entry name" value="Big_12"/>
    <property type="match status" value="1"/>
</dbReference>
<dbReference type="InterPro" id="IPR032812">
    <property type="entry name" value="SbsA_Ig"/>
</dbReference>
<evidence type="ECO:0000259" key="4">
    <source>
        <dbReference type="Pfam" id="PF19078"/>
    </source>
</evidence>
<dbReference type="OrthoDB" id="8727482at2"/>
<reference evidence="5 6" key="1">
    <citation type="submission" date="2019-03" db="EMBL/GenBank/DDBJ databases">
        <title>Draft Genome Sequence of Massilia arenosa sp. nov., a Novel Massilia Species Isolated from a Sandy-loam Maize Soil.</title>
        <authorList>
            <person name="Raths R."/>
            <person name="Peta V."/>
            <person name="Bucking H."/>
        </authorList>
    </citation>
    <scope>NUCLEOTIDE SEQUENCE [LARGE SCALE GENOMIC DNA]</scope>
    <source>
        <strain evidence="5 6">MC02</strain>
    </source>
</reference>
<feature type="domain" description="DUF4214" evidence="3">
    <location>
        <begin position="95"/>
        <end position="161"/>
    </location>
</feature>
<comment type="caution">
    <text evidence="5">The sequence shown here is derived from an EMBL/GenBank/DDBJ whole genome shotgun (WGS) entry which is preliminary data.</text>
</comment>
<name>A0A4Y9S6V0_9BURK</name>
<gene>
    <name evidence="5" type="ORF">E4L96_14900</name>
</gene>
<dbReference type="RefSeq" id="WP_135208015.1">
    <property type="nucleotide sequence ID" value="NZ_SPVF01000189.1"/>
</dbReference>
<organism evidence="5 6">
    <name type="scientific">Zemynaea arenosa</name>
    <dbReference type="NCBI Taxonomy" id="2561931"/>
    <lineage>
        <taxon>Bacteria</taxon>
        <taxon>Pseudomonadati</taxon>
        <taxon>Pseudomonadota</taxon>
        <taxon>Betaproteobacteria</taxon>
        <taxon>Burkholderiales</taxon>
        <taxon>Oxalobacteraceae</taxon>
        <taxon>Telluria group</taxon>
        <taxon>Zemynaea</taxon>
    </lineage>
</organism>
<evidence type="ECO:0000259" key="2">
    <source>
        <dbReference type="Pfam" id="PF13205"/>
    </source>
</evidence>
<keyword evidence="6" id="KW-1185">Reference proteome</keyword>
<feature type="domain" description="SbsA Ig-like" evidence="2">
    <location>
        <begin position="864"/>
        <end position="951"/>
    </location>
</feature>
<dbReference type="PROSITE" id="PS00018">
    <property type="entry name" value="EF_HAND_1"/>
    <property type="match status" value="1"/>
</dbReference>
<dbReference type="Gene3D" id="1.10.3130.20">
    <property type="entry name" value="Phycobilisome linker domain"/>
    <property type="match status" value="1"/>
</dbReference>
<accession>A0A4Y9S6V0</accession>
<keyword evidence="1" id="KW-0732">Signal</keyword>
<evidence type="ECO:0000259" key="3">
    <source>
        <dbReference type="Pfam" id="PF13946"/>
    </source>
</evidence>
<dbReference type="InterPro" id="IPR018247">
    <property type="entry name" value="EF_Hand_1_Ca_BS"/>
</dbReference>
<feature type="domain" description="Bacterial Ig-like" evidence="4">
    <location>
        <begin position="750"/>
        <end position="850"/>
    </location>
</feature>
<dbReference type="Gene3D" id="2.60.40.1220">
    <property type="match status" value="2"/>
</dbReference>
<dbReference type="InterPro" id="IPR038255">
    <property type="entry name" value="PBS_linker_sf"/>
</dbReference>
<dbReference type="Proteomes" id="UP000298438">
    <property type="component" value="Unassembled WGS sequence"/>
</dbReference>
<dbReference type="Pfam" id="PF13946">
    <property type="entry name" value="DUF4214"/>
    <property type="match status" value="2"/>
</dbReference>
<dbReference type="EMBL" id="SPVF01000189">
    <property type="protein sequence ID" value="TFW17227.1"/>
    <property type="molecule type" value="Genomic_DNA"/>
</dbReference>
<sequence length="1206" mass="123762">MSTVSFLSQLYTNLLGRNPDASGLAWWADVIDSGRANAAEVTRDFIDSPEFGGVVQPLARLYYAAFGRIPDASGLQYWTHNAQGGQSYADIVKYFAASPEFAKLYGQLDSAAFLDALSTTALGHSMDTTARAGWLDKLASGSATRADVLSSVVSSSEMAAHKAAEVKAIAAFYGTLGTMPGQADLAAAVATSDPAALITKLYASAAYQGVAAPGLIAHGTITDAFGHGATVFIDTNANGVLDAGEVSVKADGAGNFDFGTSAAFKGQLTVQGANGASFTAPSGATVVNALTTLVQGVAASQHLDTAAAEQLVRSALGLGSADLLHTDFTATAADLTLAPSTRDQAAKVQATAAQLEMVISQTSAALQGLGLAADAVSAGAAAVQAVSTFIANPTRQGAADLADSGAIQTMVKAAGALLKASPAQLAVLNLAAPELAKVIVNVNSALAQASGSAAWETINKIGTIEANAATVLAKLAGGDISGALGLATLPALTKALPIVMSGGGEGISTSGPPSLTGNSVYTDAMRLAFSEDVFAGSGKIIITDGDSQTHYNSSTGKLETRAVGGTDTRVLDIHDSHVTIEDNMVWITFDTPLSTSKSYHLIINPGALVDTDYNAFTGRADASAQYPTYNPTVSASATALSANYLSPNSNIKAGDDAIIRVTFDQSVTVSGSPTLALTGGRTATYVSGSGSNTLVFKYTVTSGEETSLGMVTGGGAGLAGQVKSGAGLLLDSAHIAFTDLPLGYGTVHIDGVKPTYTVTMDKAALDATHNTATVTVTFSEDIQQSTFLASDVTVSNGTLGSWTRGADGKTYTATFTAAGEVSDSTNVITYTPTALKDWAGNVAISTAASTSNFTIDTKPPVALLASNVANNAPFAIQFDEAVYASGTGEVVLTKDDDSTVHIPLANVTFSADHKTMTLVDAGVLVPGHQYSVTLPPELKDGGGNPLSSGTYWFQVTTDGKPSALSARFLDYSGGTYHVGDQIQFEVEFNENVFVSGTPKIQLETGTVDQYAEYTTGSGSNTLRFSYTVHEGDSQANLVGALLHDLSAMDGLIKNDGDHFLDTAHIVFDHIDGSYGTSTIKLDGIAPTAGTNLTLDPDTHENNLYSNTLNLNFDEAVNFTHGSIELHDAGTNAVVATWTGTSSSTHPDWTISGNSLQLKLPANGAGIANPGHFYIITVGHPIHDTAGNDFAGYSGASDLNFIVPVTA</sequence>
<protein>
    <submittedName>
        <fullName evidence="5">DUF4214 domain-containing protein</fullName>
    </submittedName>
</protein>
<evidence type="ECO:0000313" key="6">
    <source>
        <dbReference type="Proteomes" id="UP000298438"/>
    </source>
</evidence>
<dbReference type="InterPro" id="IPR044048">
    <property type="entry name" value="Big_12"/>
</dbReference>
<dbReference type="Pfam" id="PF13205">
    <property type="entry name" value="Big_5"/>
    <property type="match status" value="1"/>
</dbReference>
<dbReference type="InterPro" id="IPR014755">
    <property type="entry name" value="Cu-Rt/internalin_Ig-like"/>
</dbReference>
<evidence type="ECO:0000313" key="5">
    <source>
        <dbReference type="EMBL" id="TFW17227.1"/>
    </source>
</evidence>
<proteinExistence type="predicted"/>
<dbReference type="AlphaFoldDB" id="A0A4Y9S6V0"/>
<feature type="domain" description="DUF4214" evidence="3">
    <location>
        <begin position="2"/>
        <end position="51"/>
    </location>
</feature>
<evidence type="ECO:0000256" key="1">
    <source>
        <dbReference type="ARBA" id="ARBA00022729"/>
    </source>
</evidence>